<protein>
    <submittedName>
        <fullName evidence="3 5">Uncharacterized protein</fullName>
    </submittedName>
</protein>
<evidence type="ECO:0000313" key="5">
    <source>
        <dbReference type="WBParaSite" id="ACOC_0000769201-mRNA-1"/>
    </source>
</evidence>
<reference evidence="3 4" key="2">
    <citation type="submission" date="2018-11" db="EMBL/GenBank/DDBJ databases">
        <authorList>
            <consortium name="Pathogen Informatics"/>
        </authorList>
    </citation>
    <scope>NUCLEOTIDE SEQUENCE [LARGE SCALE GENOMIC DNA]</scope>
    <source>
        <strain evidence="3 4">Costa Rica</strain>
    </source>
</reference>
<dbReference type="Proteomes" id="UP000267027">
    <property type="component" value="Unassembled WGS sequence"/>
</dbReference>
<feature type="compositionally biased region" description="Basic and acidic residues" evidence="2">
    <location>
        <begin position="122"/>
        <end position="131"/>
    </location>
</feature>
<keyword evidence="4" id="KW-1185">Reference proteome</keyword>
<keyword evidence="1" id="KW-0175">Coiled coil</keyword>
<dbReference type="WBParaSite" id="ACOC_0000769201-mRNA-1">
    <property type="protein sequence ID" value="ACOC_0000769201-mRNA-1"/>
    <property type="gene ID" value="ACOC_0000769201"/>
</dbReference>
<name>A0A0R3PQN7_ANGCS</name>
<feature type="coiled-coil region" evidence="1">
    <location>
        <begin position="7"/>
        <end position="46"/>
    </location>
</feature>
<reference evidence="5" key="1">
    <citation type="submission" date="2017-02" db="UniProtKB">
        <authorList>
            <consortium name="WormBaseParasite"/>
        </authorList>
    </citation>
    <scope>IDENTIFICATION</scope>
</reference>
<feature type="region of interest" description="Disordered" evidence="2">
    <location>
        <begin position="98"/>
        <end position="131"/>
    </location>
</feature>
<evidence type="ECO:0000313" key="4">
    <source>
        <dbReference type="Proteomes" id="UP000267027"/>
    </source>
</evidence>
<dbReference type="OrthoDB" id="5872732at2759"/>
<organism evidence="5">
    <name type="scientific">Angiostrongylus costaricensis</name>
    <name type="common">Nematode worm</name>
    <dbReference type="NCBI Taxonomy" id="334426"/>
    <lineage>
        <taxon>Eukaryota</taxon>
        <taxon>Metazoa</taxon>
        <taxon>Ecdysozoa</taxon>
        <taxon>Nematoda</taxon>
        <taxon>Chromadorea</taxon>
        <taxon>Rhabditida</taxon>
        <taxon>Rhabditina</taxon>
        <taxon>Rhabditomorpha</taxon>
        <taxon>Strongyloidea</taxon>
        <taxon>Metastrongylidae</taxon>
        <taxon>Angiostrongylus</taxon>
    </lineage>
</organism>
<evidence type="ECO:0000313" key="3">
    <source>
        <dbReference type="EMBL" id="VDM59278.1"/>
    </source>
</evidence>
<evidence type="ECO:0000256" key="1">
    <source>
        <dbReference type="SAM" id="Coils"/>
    </source>
</evidence>
<dbReference type="AlphaFoldDB" id="A0A0R3PQN7"/>
<gene>
    <name evidence="3" type="ORF">ACOC_LOCUS7693</name>
</gene>
<dbReference type="STRING" id="334426.A0A0R3PQN7"/>
<sequence length="131" mass="14689">MERLLNEKRVKKLREQEEARIRELEAQKAEIERQLAEEDAKRKKTSLAMVDKLINSRIGALLGQVNTETSEVKSKLPARLSDDEADKDRDEMRRKLGHGVETEIDGGDGGPATRVVATGTHENVRKNGGDE</sequence>
<accession>A0A0R3PQN7</accession>
<evidence type="ECO:0000256" key="2">
    <source>
        <dbReference type="SAM" id="MobiDB-lite"/>
    </source>
</evidence>
<dbReference type="EMBL" id="UYYA01004066">
    <property type="protein sequence ID" value="VDM59278.1"/>
    <property type="molecule type" value="Genomic_DNA"/>
</dbReference>
<proteinExistence type="predicted"/>